<dbReference type="Pfam" id="PF00521">
    <property type="entry name" value="DNA_topoisoIV"/>
    <property type="match status" value="1"/>
</dbReference>
<evidence type="ECO:0000256" key="2">
    <source>
        <dbReference type="ARBA" id="ARBA00008263"/>
    </source>
</evidence>
<name>A0ABT0MTY1_9GAMM</name>
<dbReference type="PANTHER" id="PTHR43493:SF5">
    <property type="entry name" value="DNA GYRASE SUBUNIT A, CHLOROPLASTIC_MITOCHONDRIAL"/>
    <property type="match status" value="1"/>
</dbReference>
<evidence type="ECO:0000256" key="10">
    <source>
        <dbReference type="SAM" id="MobiDB-lite"/>
    </source>
</evidence>
<evidence type="ECO:0000256" key="9">
    <source>
        <dbReference type="PROSITE-ProRule" id="PRU01384"/>
    </source>
</evidence>
<keyword evidence="5 8" id="KW-0799">Topoisomerase</keyword>
<comment type="similarity">
    <text evidence="2 8">Belongs to the type II topoisomerase GyrA/ParC subunit family.</text>
</comment>
<evidence type="ECO:0000256" key="6">
    <source>
        <dbReference type="ARBA" id="ARBA00023125"/>
    </source>
</evidence>
<dbReference type="SUPFAM" id="SSF56719">
    <property type="entry name" value="Type II DNA topoisomerase"/>
    <property type="match status" value="1"/>
</dbReference>
<dbReference type="InterPro" id="IPR013757">
    <property type="entry name" value="Topo_IIA_A_a_sf"/>
</dbReference>
<feature type="domain" description="Topo IIA-type catalytic" evidence="11">
    <location>
        <begin position="34"/>
        <end position="533"/>
    </location>
</feature>
<dbReference type="InterPro" id="IPR013760">
    <property type="entry name" value="Topo_IIA-like_dom_sf"/>
</dbReference>
<comment type="subunit">
    <text evidence="8">Heterotetramer, composed of two GyrA and two GyrB chains. In the heterotetramer, GyrA contains the active site tyrosine that forms a transient covalent intermediate with DNA, while GyrB binds cofactors and catalyzes ATP hydrolysis.</text>
</comment>
<keyword evidence="13" id="KW-1185">Reference proteome</keyword>
<feature type="active site" description="O-(5'-phospho-DNA)-tyrosine intermediate" evidence="8 9">
    <location>
        <position position="122"/>
    </location>
</feature>
<feature type="region of interest" description="Disordered" evidence="10">
    <location>
        <begin position="859"/>
        <end position="879"/>
    </location>
</feature>
<dbReference type="GO" id="GO:0003918">
    <property type="term" value="F:DNA topoisomerase type II (double strand cut, ATP-hydrolyzing) activity"/>
    <property type="evidence" value="ECO:0007669"/>
    <property type="project" value="UniProtKB-EC"/>
</dbReference>
<comment type="catalytic activity">
    <reaction evidence="1 8 9">
        <text>ATP-dependent breakage, passage and rejoining of double-stranded DNA.</text>
        <dbReference type="EC" id="5.6.2.2"/>
    </reaction>
</comment>
<dbReference type="Gene3D" id="3.90.199.10">
    <property type="entry name" value="Topoisomerase II, domain 5"/>
    <property type="match status" value="1"/>
</dbReference>
<comment type="miscellaneous">
    <text evidence="8">Few gyrases are as efficient as E.coli at forming negative supercoils. Not all organisms have 2 type II topoisomerases; in organisms with a single type II topoisomerase this enzyme also has to decatenate newly replicated chromosomes.</text>
</comment>
<dbReference type="InterPro" id="IPR035516">
    <property type="entry name" value="Gyrase/topoIV_suA_C"/>
</dbReference>
<comment type="subcellular location">
    <subcellularLocation>
        <location evidence="8">Cytoplasm</location>
    </subcellularLocation>
</comment>
<dbReference type="NCBIfam" id="TIGR01063">
    <property type="entry name" value="gyrA"/>
    <property type="match status" value="1"/>
</dbReference>
<keyword evidence="6 8" id="KW-0238">DNA-binding</keyword>
<dbReference type="SUPFAM" id="SSF101904">
    <property type="entry name" value="GyrA/ParC C-terminal domain-like"/>
    <property type="match status" value="1"/>
</dbReference>
<evidence type="ECO:0000256" key="8">
    <source>
        <dbReference type="HAMAP-Rule" id="MF_01897"/>
    </source>
</evidence>
<sequence>MSDLAREITPVNIEEELKSSYLDYAMSVIVGRALPDVRDGLKPVHRRVLYAMSVLGNDWNKPYKKSARVVGDVIGKYHPHGDTAVYDTIVRMAQPFSLRYMLVDGQGNFGSVDGDSAAAMRYTEVRMAKIAHELLADLEKDTVDFVPNYDGTEQIPDVMPTRIPNLLVNGSSGIAVGMATNIPPHNLTEVVNGCLAYIDDENISLEGLMEHITGPDFPTAAIINGKRGIEEAYRTGRGKIYIRARAEVEADAKTGRETIIVHEIPYQVNKARLIEKIAELVKDKRIEGISALRDESDKDGMRIVIEIKRDAVGEVVLNNLYSQTQLQTSFGINMVALHQGQPKIMPLKDILSAFIRHRREVVTRRTIFELRKARDRAHILEGLAIALANIDPIIELIRRAQSPAEAKAGLIAESWELGTVAAMLERAGDDAARPEWLEPEFGIRDGRYYLTEQQAQAILDLRLQKLTGLEHEKLLDEYKELLAQIAELLYILASPERLMEVIREELEAIRDQYSDERRTEITHNTADINIEDLICQEDVVVTLSHQGYVKYQPLSDYEAQRRGGRGKSAARIKEEDFIDRLLVANTHDTILCFSSRGRLYWMKVYQLPEASRGARGRPIVNLLPLEPNERITAILPVREYEEGRHVFMATASGTVKKTALTEFSRPRSAGIIAVNLNDGDELIGVDLTDGGNEVMLFSAHGKVVRFSEGAVRSMGRTATGVRGINLQGEDRVVSLIIPRGDGDILTVTQNGFGKRTAVSEYPTKSRATKGVISIKVSERNGNVVGAVQVDTADQIMMITDAGTLVRTRVSEVSIVGRNTQGVTLIRTAEDENVVGLQRVAEPVEDEELDDVVKVEGEIAEDEDVADDIDTDDDIVEDDE</sequence>
<gene>
    <name evidence="8 12" type="primary">gyrA</name>
    <name evidence="12" type="ORF">MFP26_11495</name>
</gene>
<reference evidence="12 13" key="1">
    <citation type="submission" date="2022-02" db="EMBL/GenBank/DDBJ databases">
        <title>Description of Brenneria tiliae sp. nov. isolated from symptomatic Tilia x moltkei and Tilia x europaea trees in the UK.</title>
        <authorList>
            <person name="Kile H."/>
        </authorList>
    </citation>
    <scope>NUCLEOTIDE SEQUENCE [LARGE SCALE GENOMIC DNA]</scope>
    <source>
        <strain evidence="12 13">MC1SB4.1</strain>
    </source>
</reference>
<keyword evidence="7 8" id="KW-0413">Isomerase</keyword>
<dbReference type="PANTHER" id="PTHR43493">
    <property type="entry name" value="DNA GYRASE/TOPOISOMERASE SUBUNIT A"/>
    <property type="match status" value="1"/>
</dbReference>
<dbReference type="InterPro" id="IPR013758">
    <property type="entry name" value="Topo_IIA_A/C_ab"/>
</dbReference>
<comment type="function">
    <text evidence="8">A type II topoisomerase that negatively supercoils closed circular double-stranded (ds) DNA in an ATP-dependent manner to modulate DNA topology and maintain chromosomes in an underwound state. Negative supercoiling favors strand separation, and DNA replication, transcription, recombination and repair, all of which involve strand separation. Also able to catalyze the interconversion of other topological isomers of dsDNA rings, including catenanes and knotted rings. Type II topoisomerases break and join 2 DNA strands simultaneously in an ATP-dependent manner.</text>
</comment>
<keyword evidence="3 8" id="KW-0547">Nucleotide-binding</keyword>
<evidence type="ECO:0000259" key="11">
    <source>
        <dbReference type="PROSITE" id="PS52040"/>
    </source>
</evidence>
<dbReference type="Pfam" id="PF03989">
    <property type="entry name" value="DNA_gyraseA_C"/>
    <property type="match status" value="6"/>
</dbReference>
<keyword evidence="4 8" id="KW-0067">ATP-binding</keyword>
<keyword evidence="8" id="KW-0963">Cytoplasm</keyword>
<dbReference type="HAMAP" id="MF_01897">
    <property type="entry name" value="GyrA"/>
    <property type="match status" value="1"/>
</dbReference>
<dbReference type="Proteomes" id="UP001203069">
    <property type="component" value="Unassembled WGS sequence"/>
</dbReference>
<dbReference type="NCBIfam" id="NF004044">
    <property type="entry name" value="PRK05561.1"/>
    <property type="match status" value="1"/>
</dbReference>
<evidence type="ECO:0000256" key="4">
    <source>
        <dbReference type="ARBA" id="ARBA00022840"/>
    </source>
</evidence>
<dbReference type="InterPro" id="IPR050220">
    <property type="entry name" value="Type_II_DNA_Topoisomerases"/>
</dbReference>
<evidence type="ECO:0000313" key="12">
    <source>
        <dbReference type="EMBL" id="MCL2893306.1"/>
    </source>
</evidence>
<dbReference type="Gene3D" id="2.120.10.90">
    <property type="entry name" value="DNA gyrase/topoisomerase IV, subunit A, C-terminal"/>
    <property type="match status" value="1"/>
</dbReference>
<dbReference type="PROSITE" id="PS52040">
    <property type="entry name" value="TOPO_IIA"/>
    <property type="match status" value="1"/>
</dbReference>
<comment type="caution">
    <text evidence="12">The sequence shown here is derived from an EMBL/GenBank/DDBJ whole genome shotgun (WGS) entry which is preliminary data.</text>
</comment>
<dbReference type="SMART" id="SM00434">
    <property type="entry name" value="TOP4c"/>
    <property type="match status" value="1"/>
</dbReference>
<proteinExistence type="inferred from homology"/>
<evidence type="ECO:0000256" key="3">
    <source>
        <dbReference type="ARBA" id="ARBA00022741"/>
    </source>
</evidence>
<evidence type="ECO:0000256" key="7">
    <source>
        <dbReference type="ARBA" id="ARBA00023235"/>
    </source>
</evidence>
<dbReference type="CDD" id="cd00187">
    <property type="entry name" value="TOP4c"/>
    <property type="match status" value="1"/>
</dbReference>
<organism evidence="12 13">
    <name type="scientific">Brenneria tiliae</name>
    <dbReference type="NCBI Taxonomy" id="2914984"/>
    <lineage>
        <taxon>Bacteria</taxon>
        <taxon>Pseudomonadati</taxon>
        <taxon>Pseudomonadota</taxon>
        <taxon>Gammaproteobacteria</taxon>
        <taxon>Enterobacterales</taxon>
        <taxon>Pectobacteriaceae</taxon>
        <taxon>Brenneria</taxon>
    </lineage>
</organism>
<dbReference type="NCBIfam" id="NF004043">
    <property type="entry name" value="PRK05560.1"/>
    <property type="match status" value="1"/>
</dbReference>
<dbReference type="InterPro" id="IPR005743">
    <property type="entry name" value="GyrA"/>
</dbReference>
<dbReference type="Gene3D" id="1.10.268.10">
    <property type="entry name" value="Topoisomerase, domain 3"/>
    <property type="match status" value="1"/>
</dbReference>
<dbReference type="InterPro" id="IPR002205">
    <property type="entry name" value="Topo_IIA_dom_A"/>
</dbReference>
<feature type="short sequence motif" description="GyrA-box" evidence="8">
    <location>
        <begin position="560"/>
        <end position="566"/>
    </location>
</feature>
<dbReference type="RefSeq" id="WP_249230069.1">
    <property type="nucleotide sequence ID" value="NZ_JAKPBZ010000111.1"/>
</dbReference>
<accession>A0ABT0MTY1</accession>
<dbReference type="EMBL" id="JAKPBZ010000111">
    <property type="protein sequence ID" value="MCL2893306.1"/>
    <property type="molecule type" value="Genomic_DNA"/>
</dbReference>
<evidence type="ECO:0000313" key="13">
    <source>
        <dbReference type="Proteomes" id="UP001203069"/>
    </source>
</evidence>
<dbReference type="Gene3D" id="3.30.1360.40">
    <property type="match status" value="1"/>
</dbReference>
<protein>
    <recommendedName>
        <fullName evidence="8">DNA gyrase subunit A</fullName>
        <ecNumber evidence="8">5.6.2.2</ecNumber>
    </recommendedName>
</protein>
<evidence type="ECO:0000256" key="5">
    <source>
        <dbReference type="ARBA" id="ARBA00023029"/>
    </source>
</evidence>
<dbReference type="InterPro" id="IPR006691">
    <property type="entry name" value="GyrA/parC_rep"/>
</dbReference>
<evidence type="ECO:0000256" key="1">
    <source>
        <dbReference type="ARBA" id="ARBA00000185"/>
    </source>
</evidence>
<dbReference type="EC" id="5.6.2.2" evidence="8"/>